<dbReference type="EMBL" id="JBBNAF010000013">
    <property type="protein sequence ID" value="KAK9086994.1"/>
    <property type="molecule type" value="Genomic_DNA"/>
</dbReference>
<protein>
    <submittedName>
        <fullName evidence="2">Uncharacterized protein</fullName>
    </submittedName>
</protein>
<feature type="transmembrane region" description="Helical" evidence="1">
    <location>
        <begin position="43"/>
        <end position="61"/>
    </location>
</feature>
<keyword evidence="1" id="KW-0472">Membrane</keyword>
<evidence type="ECO:0000313" key="2">
    <source>
        <dbReference type="EMBL" id="KAK9086994.1"/>
    </source>
</evidence>
<feature type="transmembrane region" description="Helical" evidence="1">
    <location>
        <begin position="12"/>
        <end position="37"/>
    </location>
</feature>
<name>A0AAP0EDI7_9MAGN</name>
<comment type="caution">
    <text evidence="2">The sequence shown here is derived from an EMBL/GenBank/DDBJ whole genome shotgun (WGS) entry which is preliminary data.</text>
</comment>
<evidence type="ECO:0000313" key="3">
    <source>
        <dbReference type="Proteomes" id="UP001420932"/>
    </source>
</evidence>
<accession>A0AAP0EDI7</accession>
<dbReference type="AlphaFoldDB" id="A0AAP0EDI7"/>
<evidence type="ECO:0000256" key="1">
    <source>
        <dbReference type="SAM" id="Phobius"/>
    </source>
</evidence>
<gene>
    <name evidence="2" type="ORF">Syun_029388</name>
</gene>
<keyword evidence="1" id="KW-0812">Transmembrane</keyword>
<reference evidence="2 3" key="1">
    <citation type="submission" date="2024-01" db="EMBL/GenBank/DDBJ databases">
        <title>Genome assemblies of Stephania.</title>
        <authorList>
            <person name="Yang L."/>
        </authorList>
    </citation>
    <scope>NUCLEOTIDE SEQUENCE [LARGE SCALE GENOMIC DNA]</scope>
    <source>
        <strain evidence="2">YNDBR</strain>
        <tissue evidence="2">Leaf</tissue>
    </source>
</reference>
<organism evidence="2 3">
    <name type="scientific">Stephania yunnanensis</name>
    <dbReference type="NCBI Taxonomy" id="152371"/>
    <lineage>
        <taxon>Eukaryota</taxon>
        <taxon>Viridiplantae</taxon>
        <taxon>Streptophyta</taxon>
        <taxon>Embryophyta</taxon>
        <taxon>Tracheophyta</taxon>
        <taxon>Spermatophyta</taxon>
        <taxon>Magnoliopsida</taxon>
        <taxon>Ranunculales</taxon>
        <taxon>Menispermaceae</taxon>
        <taxon>Menispermoideae</taxon>
        <taxon>Cissampelideae</taxon>
        <taxon>Stephania</taxon>
    </lineage>
</organism>
<sequence length="97" mass="10810">MGFRPKPESAGLLPRLNVLLVGTPYFLFCLYFGALIYQSTCLWIVYSLLYSCVTYSFLSNCMNSTVLVVLKCCICPTGFTYLGSPFSCLTECRAADE</sequence>
<keyword evidence="3" id="KW-1185">Reference proteome</keyword>
<proteinExistence type="predicted"/>
<keyword evidence="1" id="KW-1133">Transmembrane helix</keyword>
<dbReference type="Proteomes" id="UP001420932">
    <property type="component" value="Unassembled WGS sequence"/>
</dbReference>